<dbReference type="RefSeq" id="XP_053579220.1">
    <property type="nucleotide sequence ID" value="XM_053735654.1"/>
</dbReference>
<evidence type="ECO:0000313" key="2">
    <source>
        <dbReference type="EMBL" id="KAF1747500.1"/>
    </source>
</evidence>
<proteinExistence type="predicted"/>
<dbReference type="Proteomes" id="UP000483820">
    <property type="component" value="Chromosome X"/>
</dbReference>
<dbReference type="EMBL" id="WUAV01000006">
    <property type="protein sequence ID" value="KAF1747500.1"/>
    <property type="molecule type" value="Genomic_DNA"/>
</dbReference>
<accession>A0A6A5FXW2</accession>
<gene>
    <name evidence="2" type="ORF">GCK72_023965</name>
</gene>
<evidence type="ECO:0000256" key="1">
    <source>
        <dbReference type="SAM" id="MobiDB-lite"/>
    </source>
</evidence>
<organism evidence="2 3">
    <name type="scientific">Caenorhabditis remanei</name>
    <name type="common">Caenorhabditis vulgaris</name>
    <dbReference type="NCBI Taxonomy" id="31234"/>
    <lineage>
        <taxon>Eukaryota</taxon>
        <taxon>Metazoa</taxon>
        <taxon>Ecdysozoa</taxon>
        <taxon>Nematoda</taxon>
        <taxon>Chromadorea</taxon>
        <taxon>Rhabditida</taxon>
        <taxon>Rhabditina</taxon>
        <taxon>Rhabditomorpha</taxon>
        <taxon>Rhabditoidea</taxon>
        <taxon>Rhabditidae</taxon>
        <taxon>Peloderinae</taxon>
        <taxon>Caenorhabditis</taxon>
    </lineage>
</organism>
<dbReference type="CTD" id="78777755"/>
<name>A0A6A5FXW2_CAERE</name>
<dbReference type="KEGG" id="crq:GCK72_023965"/>
<dbReference type="GeneID" id="78777755"/>
<dbReference type="AlphaFoldDB" id="A0A6A5FXW2"/>
<evidence type="ECO:0000313" key="3">
    <source>
        <dbReference type="Proteomes" id="UP000483820"/>
    </source>
</evidence>
<protein>
    <submittedName>
        <fullName evidence="2">Uncharacterized protein</fullName>
    </submittedName>
</protein>
<comment type="caution">
    <text evidence="2">The sequence shown here is derived from an EMBL/GenBank/DDBJ whole genome shotgun (WGS) entry which is preliminary data.</text>
</comment>
<sequence length="78" mass="9627">MIENLKAKIEIQRTKLQRLLRDLKSEETRIEKRRLLYDTKTENRIKRRDASKQIKKQKRELADKREKLREEMEAKYLG</sequence>
<reference evidence="2 3" key="1">
    <citation type="submission" date="2019-12" db="EMBL/GenBank/DDBJ databases">
        <title>Chromosome-level assembly of the Caenorhabditis remanei genome.</title>
        <authorList>
            <person name="Teterina A.A."/>
            <person name="Willis J.H."/>
            <person name="Phillips P.C."/>
        </authorList>
    </citation>
    <scope>NUCLEOTIDE SEQUENCE [LARGE SCALE GENOMIC DNA]</scope>
    <source>
        <strain evidence="2 3">PX506</strain>
        <tissue evidence="2">Whole organism</tissue>
    </source>
</reference>
<feature type="region of interest" description="Disordered" evidence="1">
    <location>
        <begin position="46"/>
        <end position="65"/>
    </location>
</feature>